<proteinExistence type="predicted"/>
<reference evidence="1 2" key="1">
    <citation type="submission" date="2023-07" db="EMBL/GenBank/DDBJ databases">
        <title>Sequencing the genomes of 1000 actinobacteria strains.</title>
        <authorList>
            <person name="Klenk H.-P."/>
        </authorList>
    </citation>
    <scope>NUCLEOTIDE SEQUENCE [LARGE SCALE GENOMIC DNA]</scope>
    <source>
        <strain evidence="1 2">DSM 44710</strain>
    </source>
</reference>
<evidence type="ECO:0000313" key="1">
    <source>
        <dbReference type="EMBL" id="MDP9799378.1"/>
    </source>
</evidence>
<evidence type="ECO:0000313" key="2">
    <source>
        <dbReference type="Proteomes" id="UP001240984"/>
    </source>
</evidence>
<protein>
    <submittedName>
        <fullName evidence="1">Transcriptional regulator with XRE-family HTH domain</fullName>
    </submittedName>
</protein>
<gene>
    <name evidence="1" type="ORF">J2S43_007890</name>
</gene>
<organism evidence="1 2">
    <name type="scientific">Catenuloplanes nepalensis</name>
    <dbReference type="NCBI Taxonomy" id="587533"/>
    <lineage>
        <taxon>Bacteria</taxon>
        <taxon>Bacillati</taxon>
        <taxon>Actinomycetota</taxon>
        <taxon>Actinomycetes</taxon>
        <taxon>Micromonosporales</taxon>
        <taxon>Micromonosporaceae</taxon>
        <taxon>Catenuloplanes</taxon>
    </lineage>
</organism>
<sequence>MSDDGERTPLGLLLEEAREGLRLSVREAAKRAGMSDARWRQVVRGWQSSRGRRLEVRPRPVTVIGMAKAVRVDDRSALAAAGISLTEEQYEAALDELRVARAPARDRDAELDAVLASADFPSEVRLDLAHAVRSAQDPYDYVLDMAEVDPGHQVRLLRAWRVIKDRMATESSEGQP</sequence>
<dbReference type="RefSeq" id="WP_306838202.1">
    <property type="nucleotide sequence ID" value="NZ_JAUSRA010000001.1"/>
</dbReference>
<keyword evidence="2" id="KW-1185">Reference proteome</keyword>
<accession>A0ABT9N6Q3</accession>
<name>A0ABT9N6Q3_9ACTN</name>
<comment type="caution">
    <text evidence="1">The sequence shown here is derived from an EMBL/GenBank/DDBJ whole genome shotgun (WGS) entry which is preliminary data.</text>
</comment>
<dbReference type="EMBL" id="JAUSRA010000001">
    <property type="protein sequence ID" value="MDP9799378.1"/>
    <property type="molecule type" value="Genomic_DNA"/>
</dbReference>
<dbReference type="Proteomes" id="UP001240984">
    <property type="component" value="Unassembled WGS sequence"/>
</dbReference>